<dbReference type="InterPro" id="IPR029044">
    <property type="entry name" value="Nucleotide-diphossugar_trans"/>
</dbReference>
<comment type="caution">
    <text evidence="2">The sequence shown here is derived from an EMBL/GenBank/DDBJ whole genome shotgun (WGS) entry which is preliminary data.</text>
</comment>
<dbReference type="EMBL" id="MFJN01000053">
    <property type="protein sequence ID" value="OGG20189.1"/>
    <property type="molecule type" value="Genomic_DNA"/>
</dbReference>
<dbReference type="AlphaFoldDB" id="A0A1F6A616"/>
<evidence type="ECO:0000313" key="3">
    <source>
        <dbReference type="Proteomes" id="UP000177092"/>
    </source>
</evidence>
<proteinExistence type="predicted"/>
<dbReference type="STRING" id="1798384.A3D03_01190"/>
<gene>
    <name evidence="2" type="ORF">A3D03_01190</name>
</gene>
<evidence type="ECO:0000259" key="1">
    <source>
        <dbReference type="Pfam" id="PF00483"/>
    </source>
</evidence>
<organism evidence="2 3">
    <name type="scientific">Candidatus Gottesmanbacteria bacterium RIFCSPHIGHO2_02_FULL_40_13</name>
    <dbReference type="NCBI Taxonomy" id="1798384"/>
    <lineage>
        <taxon>Bacteria</taxon>
        <taxon>Candidatus Gottesmaniibacteriota</taxon>
    </lineage>
</organism>
<dbReference type="CDD" id="cd04181">
    <property type="entry name" value="NTP_transferase"/>
    <property type="match status" value="1"/>
</dbReference>
<reference evidence="2 3" key="1">
    <citation type="journal article" date="2016" name="Nat. Commun.">
        <title>Thousands of microbial genomes shed light on interconnected biogeochemical processes in an aquifer system.</title>
        <authorList>
            <person name="Anantharaman K."/>
            <person name="Brown C.T."/>
            <person name="Hug L.A."/>
            <person name="Sharon I."/>
            <person name="Castelle C.J."/>
            <person name="Probst A.J."/>
            <person name="Thomas B.C."/>
            <person name="Singh A."/>
            <person name="Wilkins M.J."/>
            <person name="Karaoz U."/>
            <person name="Brodie E.L."/>
            <person name="Williams K.H."/>
            <person name="Hubbard S.S."/>
            <person name="Banfield J.F."/>
        </authorList>
    </citation>
    <scope>NUCLEOTIDE SEQUENCE [LARGE SCALE GENOMIC DNA]</scope>
</reference>
<protein>
    <recommendedName>
        <fullName evidence="1">Nucleotidyl transferase domain-containing protein</fullName>
    </recommendedName>
</protein>
<dbReference type="InterPro" id="IPR005835">
    <property type="entry name" value="NTP_transferase_dom"/>
</dbReference>
<dbReference type="SUPFAM" id="SSF53448">
    <property type="entry name" value="Nucleotide-diphospho-sugar transferases"/>
    <property type="match status" value="1"/>
</dbReference>
<dbReference type="InterPro" id="IPR050486">
    <property type="entry name" value="Mannose-1P_guanyltransferase"/>
</dbReference>
<accession>A0A1F6A616</accession>
<dbReference type="Gene3D" id="3.90.550.10">
    <property type="entry name" value="Spore Coat Polysaccharide Biosynthesis Protein SpsA, Chain A"/>
    <property type="match status" value="1"/>
</dbReference>
<name>A0A1F6A616_9BACT</name>
<feature type="domain" description="Nucleotidyl transferase" evidence="1">
    <location>
        <begin position="49"/>
        <end position="274"/>
    </location>
</feature>
<dbReference type="PANTHER" id="PTHR22572">
    <property type="entry name" value="SUGAR-1-PHOSPHATE GUANYL TRANSFERASE"/>
    <property type="match status" value="1"/>
</dbReference>
<dbReference type="Pfam" id="PF00483">
    <property type="entry name" value="NTP_transferase"/>
    <property type="match status" value="1"/>
</dbReference>
<dbReference type="Proteomes" id="UP000177092">
    <property type="component" value="Unassembled WGS sequence"/>
</dbReference>
<sequence>MDRERLTITLKKSVLAGVDRFIDGTKIRNRSHAIEYLITQSLTPKVSQAVILAGGRGLNMRPYTFEMPKGLFPVGGKPILEYIVELLSQYDIRNIIMSVGYLGEKIKDHFGDGKKFGVKVTYISETQPQGTGGALNLARSIITGNTFLVIHGDILVDINLTDLISFHNEGDVLSTIALTSVVDPSQFGEVALHGAKVTRFIEKPLKGRQTSQLISCGIYVFNKEIFNYLPKKGISLLEDIFPKLAREQKLGGFLFEGRWVDIGTPTSYENAIKKWGKRK</sequence>
<evidence type="ECO:0000313" key="2">
    <source>
        <dbReference type="EMBL" id="OGG20189.1"/>
    </source>
</evidence>